<feature type="domain" description="TonB-dependent receptor-like beta-barrel" evidence="15">
    <location>
        <begin position="223"/>
        <end position="612"/>
    </location>
</feature>
<keyword evidence="5 12" id="KW-0812">Transmembrane</keyword>
<dbReference type="Gene3D" id="2.170.130.10">
    <property type="entry name" value="TonB-dependent receptor, plug domain"/>
    <property type="match status" value="1"/>
</dbReference>
<evidence type="ECO:0000256" key="7">
    <source>
        <dbReference type="ARBA" id="ARBA00023065"/>
    </source>
</evidence>
<dbReference type="EMBL" id="JAQQXT010000004">
    <property type="protein sequence ID" value="MDC8771697.1"/>
    <property type="molecule type" value="Genomic_DNA"/>
</dbReference>
<evidence type="ECO:0000256" key="14">
    <source>
        <dbReference type="SAM" id="SignalP"/>
    </source>
</evidence>
<dbReference type="InterPro" id="IPR037066">
    <property type="entry name" value="Plug_dom_sf"/>
</dbReference>
<dbReference type="Gene3D" id="2.40.170.20">
    <property type="entry name" value="TonB-dependent receptor, beta-barrel domain"/>
    <property type="match status" value="1"/>
</dbReference>
<dbReference type="CDD" id="cd01347">
    <property type="entry name" value="ligand_gated_channel"/>
    <property type="match status" value="1"/>
</dbReference>
<evidence type="ECO:0000313" key="18">
    <source>
        <dbReference type="Proteomes" id="UP001221189"/>
    </source>
</evidence>
<feature type="chain" id="PRO_5045210212" evidence="14">
    <location>
        <begin position="39"/>
        <end position="641"/>
    </location>
</feature>
<dbReference type="Proteomes" id="UP001221189">
    <property type="component" value="Unassembled WGS sequence"/>
</dbReference>
<dbReference type="PANTHER" id="PTHR30069">
    <property type="entry name" value="TONB-DEPENDENT OUTER MEMBRANE RECEPTOR"/>
    <property type="match status" value="1"/>
</dbReference>
<dbReference type="PANTHER" id="PTHR30069:SF53">
    <property type="entry name" value="COLICIN I RECEPTOR-RELATED"/>
    <property type="match status" value="1"/>
</dbReference>
<sequence>MTSSARRLPRPTFRATSSATAPLAFALISSLVQSAAWAQSSPGPGPNKLGSVVVTATRSPQALGQVLSDVTVLTRADIERQAIGSLADLLRSQPGFEMVRNGGAGANTSMFVRGADTRHTVVIIDGQRIDSQASSGASWAAIPLAQIDRVEIVRGAASAIWGSDAIGGVVQIFTRKGDSRPQVDLGLGAGNLGLVKLDAAISGLSGIVDYAVSVAAEQSNGFNARPVLNDPKFTPDDDGYRNRNASLRLGAQLNAAHRLELTGLNSHVDAQYDATAKPKTDDQTLSDTRALRAGWTAQWNPELNSNFSVGESMERYETRPSPYLTETKLRSYSLNGSYKIGDGQINALLERREDRLNNSGLSASPTPGRAERHQDAIGAGYIWGSGPLSLQLHGRHDKDSEFGGSDTGTAAIGYQVTPQWRVLSSLGTAFRAPTLYQRFSDYGNPKLIAEEGKNAEIGLKFSEGVHALGLTVYRNLVDNLIIFGAPGLCRSEYGCYQNVNQARLQGLTLTGASAVGSLRLSGSLDLQSPKDVTDTPGYANYGKLLTRRSKQHGSLRADTDLGLWTLGAQVVASGMRYDDAANTKRLGGYALLGLDAQYKLGRDLQLQLKLDNALDKAYQTAGGYASAPRQFFIGLRHGVSL</sequence>
<dbReference type="PROSITE" id="PS52016">
    <property type="entry name" value="TONB_DEPENDENT_REC_3"/>
    <property type="match status" value="1"/>
</dbReference>
<dbReference type="InterPro" id="IPR000531">
    <property type="entry name" value="Beta-barrel_TonB"/>
</dbReference>
<feature type="domain" description="TonB-dependent receptor plug" evidence="16">
    <location>
        <begin position="67"/>
        <end position="169"/>
    </location>
</feature>
<evidence type="ECO:0000256" key="10">
    <source>
        <dbReference type="ARBA" id="ARBA00023170"/>
    </source>
</evidence>
<gene>
    <name evidence="17" type="ORF">PRZ03_08965</name>
</gene>
<comment type="subcellular location">
    <subcellularLocation>
        <location evidence="1 12">Cell outer membrane</location>
        <topology evidence="1 12">Multi-pass membrane protein</topology>
    </subcellularLocation>
</comment>
<evidence type="ECO:0000256" key="11">
    <source>
        <dbReference type="ARBA" id="ARBA00023237"/>
    </source>
</evidence>
<keyword evidence="7" id="KW-0406">Ion transport</keyword>
<dbReference type="InterPro" id="IPR036942">
    <property type="entry name" value="Beta-barrel_TonB_sf"/>
</dbReference>
<keyword evidence="8 13" id="KW-0798">TonB box</keyword>
<evidence type="ECO:0000256" key="5">
    <source>
        <dbReference type="ARBA" id="ARBA00022692"/>
    </source>
</evidence>
<evidence type="ECO:0000259" key="15">
    <source>
        <dbReference type="Pfam" id="PF00593"/>
    </source>
</evidence>
<protein>
    <submittedName>
        <fullName evidence="17">TonB-dependent receptor</fullName>
    </submittedName>
</protein>
<dbReference type="Pfam" id="PF00593">
    <property type="entry name" value="TonB_dep_Rec_b-barrel"/>
    <property type="match status" value="1"/>
</dbReference>
<evidence type="ECO:0000256" key="3">
    <source>
        <dbReference type="ARBA" id="ARBA00022448"/>
    </source>
</evidence>
<accession>A0ABT5KCP4</accession>
<dbReference type="SUPFAM" id="SSF56935">
    <property type="entry name" value="Porins"/>
    <property type="match status" value="1"/>
</dbReference>
<name>A0ABT5KCP4_9BURK</name>
<evidence type="ECO:0000256" key="4">
    <source>
        <dbReference type="ARBA" id="ARBA00022452"/>
    </source>
</evidence>
<evidence type="ECO:0000313" key="17">
    <source>
        <dbReference type="EMBL" id="MDC8771697.1"/>
    </source>
</evidence>
<keyword evidence="6 14" id="KW-0732">Signal</keyword>
<dbReference type="Pfam" id="PF07715">
    <property type="entry name" value="Plug"/>
    <property type="match status" value="1"/>
</dbReference>
<keyword evidence="10 17" id="KW-0675">Receptor</keyword>
<keyword evidence="9 12" id="KW-0472">Membrane</keyword>
<comment type="caution">
    <text evidence="17">The sequence shown here is derived from an EMBL/GenBank/DDBJ whole genome shotgun (WGS) entry which is preliminary data.</text>
</comment>
<evidence type="ECO:0000256" key="1">
    <source>
        <dbReference type="ARBA" id="ARBA00004571"/>
    </source>
</evidence>
<keyword evidence="11 12" id="KW-0998">Cell outer membrane</keyword>
<evidence type="ECO:0000256" key="12">
    <source>
        <dbReference type="PROSITE-ProRule" id="PRU01360"/>
    </source>
</evidence>
<evidence type="ECO:0000256" key="9">
    <source>
        <dbReference type="ARBA" id="ARBA00023136"/>
    </source>
</evidence>
<evidence type="ECO:0000259" key="16">
    <source>
        <dbReference type="Pfam" id="PF07715"/>
    </source>
</evidence>
<dbReference type="RefSeq" id="WP_273599987.1">
    <property type="nucleotide sequence ID" value="NZ_JAQQXT010000004.1"/>
</dbReference>
<dbReference type="InterPro" id="IPR039426">
    <property type="entry name" value="TonB-dep_rcpt-like"/>
</dbReference>
<keyword evidence="4 12" id="KW-1134">Transmembrane beta strand</keyword>
<evidence type="ECO:0000256" key="6">
    <source>
        <dbReference type="ARBA" id="ARBA00022729"/>
    </source>
</evidence>
<comment type="similarity">
    <text evidence="2 12 13">Belongs to the TonB-dependent receptor family.</text>
</comment>
<reference evidence="17 18" key="1">
    <citation type="submission" date="2022-10" db="EMBL/GenBank/DDBJ databases">
        <title>Paucibacter sp. hw1 Genome sequencing.</title>
        <authorList>
            <person name="Park S."/>
        </authorList>
    </citation>
    <scope>NUCLEOTIDE SEQUENCE [LARGE SCALE GENOMIC DNA]</scope>
    <source>
        <strain evidence="18">hw1</strain>
    </source>
</reference>
<feature type="signal peptide" evidence="14">
    <location>
        <begin position="1"/>
        <end position="38"/>
    </location>
</feature>
<dbReference type="InterPro" id="IPR012910">
    <property type="entry name" value="Plug_dom"/>
</dbReference>
<keyword evidence="3 12" id="KW-0813">Transport</keyword>
<evidence type="ECO:0000256" key="2">
    <source>
        <dbReference type="ARBA" id="ARBA00009810"/>
    </source>
</evidence>
<evidence type="ECO:0000256" key="8">
    <source>
        <dbReference type="ARBA" id="ARBA00023077"/>
    </source>
</evidence>
<proteinExistence type="inferred from homology"/>
<keyword evidence="18" id="KW-1185">Reference proteome</keyword>
<evidence type="ECO:0000256" key="13">
    <source>
        <dbReference type="RuleBase" id="RU003357"/>
    </source>
</evidence>
<organism evidence="17 18">
    <name type="scientific">Roseateles albus</name>
    <dbReference type="NCBI Taxonomy" id="2987525"/>
    <lineage>
        <taxon>Bacteria</taxon>
        <taxon>Pseudomonadati</taxon>
        <taxon>Pseudomonadota</taxon>
        <taxon>Betaproteobacteria</taxon>
        <taxon>Burkholderiales</taxon>
        <taxon>Sphaerotilaceae</taxon>
        <taxon>Roseateles</taxon>
    </lineage>
</organism>